<gene>
    <name evidence="1" type="ORF">CAETHG_2154</name>
</gene>
<evidence type="ECO:0000313" key="2">
    <source>
        <dbReference type="Proteomes" id="UP000017590"/>
    </source>
</evidence>
<reference evidence="2" key="1">
    <citation type="journal article" date="2014" name="Biotechnol. Biofuels">
        <title>Comparison of single-molecule sequencing and hybrid approaches for finishing the genome of Clostridium autoethanogenum and analysis of CRISPR systems in industrial relevant Clostridia.</title>
        <authorList>
            <person name="Brown S.D."/>
            <person name="Nagaraju S."/>
            <person name="Utturkar S."/>
            <person name="De Tissera S."/>
            <person name="Segovia S."/>
            <person name="Mitchell W."/>
            <person name="Land M.L."/>
            <person name="Dassanayake A."/>
            <person name="Kopke M."/>
        </authorList>
    </citation>
    <scope>NUCLEOTIDE SEQUENCE [LARGE SCALE GENOMIC DNA]</scope>
    <source>
        <strain evidence="2">DSM 10061</strain>
    </source>
</reference>
<dbReference type="Proteomes" id="UP000017590">
    <property type="component" value="Chromosome"/>
</dbReference>
<name>A0ABM5NV70_9CLOT</name>
<dbReference type="EMBL" id="CP006763">
    <property type="protein sequence ID" value="AGY76367.1"/>
    <property type="molecule type" value="Genomic_DNA"/>
</dbReference>
<proteinExistence type="predicted"/>
<dbReference type="RefSeq" id="WP_013236744.1">
    <property type="nucleotide sequence ID" value="NC_022592.1"/>
</dbReference>
<evidence type="ECO:0000313" key="1">
    <source>
        <dbReference type="EMBL" id="AGY76367.1"/>
    </source>
</evidence>
<protein>
    <submittedName>
        <fullName evidence="1">Uncharacterized protein</fullName>
    </submittedName>
</protein>
<organism evidence="1 2">
    <name type="scientific">Clostridium autoethanogenum DSM 10061</name>
    <dbReference type="NCBI Taxonomy" id="1341692"/>
    <lineage>
        <taxon>Bacteria</taxon>
        <taxon>Bacillati</taxon>
        <taxon>Bacillota</taxon>
        <taxon>Clostridia</taxon>
        <taxon>Eubacteriales</taxon>
        <taxon>Clostridiaceae</taxon>
        <taxon>Clostridium</taxon>
    </lineage>
</organism>
<sequence length="121" mass="14481">MKNQLYKEKAYEFNIVRECEILSISCKKIMKAIDNTDLELMSTSFNFIVSSCNQIRRTKAPLKYVQIYKDIRRVCNLLMKIYHNIFHRFIDEIWVNKYNEKISEVAELLKIPLSKIENVNI</sequence>
<keyword evidence="2" id="KW-1185">Reference proteome</keyword>
<accession>A0ABM5NV70</accession>